<protein>
    <submittedName>
        <fullName evidence="1">Uncharacterized protein</fullName>
    </submittedName>
</protein>
<reference evidence="2" key="1">
    <citation type="journal article" date="2012" name="Nat. Biotechnol.">
        <title>Reference genome sequence of the model plant Setaria.</title>
        <authorList>
            <person name="Bennetzen J.L."/>
            <person name="Schmutz J."/>
            <person name="Wang H."/>
            <person name="Percifield R."/>
            <person name="Hawkins J."/>
            <person name="Pontaroli A.C."/>
            <person name="Estep M."/>
            <person name="Feng L."/>
            <person name="Vaughn J.N."/>
            <person name="Grimwood J."/>
            <person name="Jenkins J."/>
            <person name="Barry K."/>
            <person name="Lindquist E."/>
            <person name="Hellsten U."/>
            <person name="Deshpande S."/>
            <person name="Wang X."/>
            <person name="Wu X."/>
            <person name="Mitros T."/>
            <person name="Triplett J."/>
            <person name="Yang X."/>
            <person name="Ye C.Y."/>
            <person name="Mauro-Herrera M."/>
            <person name="Wang L."/>
            <person name="Li P."/>
            <person name="Sharma M."/>
            <person name="Sharma R."/>
            <person name="Ronald P.C."/>
            <person name="Panaud O."/>
            <person name="Kellogg E.A."/>
            <person name="Brutnell T.P."/>
            <person name="Doust A.N."/>
            <person name="Tuskan G.A."/>
            <person name="Rokhsar D."/>
            <person name="Devos K.M."/>
        </authorList>
    </citation>
    <scope>NUCLEOTIDE SEQUENCE [LARGE SCALE GENOMIC DNA]</scope>
    <source>
        <strain evidence="2">cv. Yugu1</strain>
    </source>
</reference>
<accession>K4AP11</accession>
<dbReference type="AlphaFoldDB" id="K4AP11"/>
<reference evidence="1" key="2">
    <citation type="submission" date="2018-08" db="UniProtKB">
        <authorList>
            <consortium name="EnsemblPlants"/>
        </authorList>
    </citation>
    <scope>IDENTIFICATION</scope>
    <source>
        <strain evidence="1">Yugu1</strain>
    </source>
</reference>
<dbReference type="HOGENOM" id="CLU_3320982_0_0_1"/>
<dbReference type="Gramene" id="KQK88225">
    <property type="protein sequence ID" value="KQK88225"/>
    <property type="gene ID" value="SETIT_040659mg"/>
</dbReference>
<dbReference type="EnsemblPlants" id="KQK88225">
    <property type="protein sequence ID" value="KQK88225"/>
    <property type="gene ID" value="SETIT_040659mg"/>
</dbReference>
<keyword evidence="2" id="KW-1185">Reference proteome</keyword>
<name>K4AP11_SETIT</name>
<evidence type="ECO:0000313" key="2">
    <source>
        <dbReference type="Proteomes" id="UP000004995"/>
    </source>
</evidence>
<dbReference type="Proteomes" id="UP000004995">
    <property type="component" value="Unassembled WGS sequence"/>
</dbReference>
<organism evidence="1 2">
    <name type="scientific">Setaria italica</name>
    <name type="common">Foxtail millet</name>
    <name type="synonym">Panicum italicum</name>
    <dbReference type="NCBI Taxonomy" id="4555"/>
    <lineage>
        <taxon>Eukaryota</taxon>
        <taxon>Viridiplantae</taxon>
        <taxon>Streptophyta</taxon>
        <taxon>Embryophyta</taxon>
        <taxon>Tracheophyta</taxon>
        <taxon>Spermatophyta</taxon>
        <taxon>Magnoliopsida</taxon>
        <taxon>Liliopsida</taxon>
        <taxon>Poales</taxon>
        <taxon>Poaceae</taxon>
        <taxon>PACMAD clade</taxon>
        <taxon>Panicoideae</taxon>
        <taxon>Panicodae</taxon>
        <taxon>Paniceae</taxon>
        <taxon>Cenchrinae</taxon>
        <taxon>Setaria</taxon>
    </lineage>
</organism>
<sequence>MNSFACLRKAVEPSAGRHQQKFRERDSVILSFVFIPNGC</sequence>
<dbReference type="EMBL" id="AGNK02005500">
    <property type="status" value="NOT_ANNOTATED_CDS"/>
    <property type="molecule type" value="Genomic_DNA"/>
</dbReference>
<evidence type="ECO:0000313" key="1">
    <source>
        <dbReference type="EnsemblPlants" id="KQK88225"/>
    </source>
</evidence>
<proteinExistence type="predicted"/>
<dbReference type="InParanoid" id="K4AP11"/>